<dbReference type="AlphaFoldDB" id="A0A9Q9X6M0"/>
<feature type="domain" description="Ig-like" evidence="4">
    <location>
        <begin position="351"/>
        <end position="444"/>
    </location>
</feature>
<keyword evidence="2" id="KW-0812">Transmembrane</keyword>
<proteinExistence type="predicted"/>
<dbReference type="GO" id="GO:0042289">
    <property type="term" value="F:MHC class II protein binding"/>
    <property type="evidence" value="ECO:0007669"/>
    <property type="project" value="TreeGrafter"/>
</dbReference>
<protein>
    <submittedName>
        <fullName evidence="5">Hemicentin-1-like</fullName>
    </submittedName>
</protein>
<sequence>MNKKQFLMILGFALVFEGAQCKENEVFVAHGSVAVLPCRDETSAHSHPTAVYWSRIVGNVLKTVWRREKSGLEFRPVRDPPRVNCPVPNFGKADYSLHIAETTIEDGGKYICEVEGKNRMQKVINLRVVRASFSPAVVVGVKNGCNMPCQFWDTKDGGDWTCQAAYNGGVVEATTSLQVKGAQCKENEVFVAHGSVAVLPCRDETSAHSHPTAVYWSRIVGNVLKTVLAAREERADYSLHIAETTIEDGGKYICEVEGKNRMQKVINLRVVRASFSPAVVVEGLRTDATCHVSSGTQSVRINWKRNGKLTRRKSFTSVSQKDGGDWTCQAAYNGGVVEATTSLQVKGIVTPQDDSSVVYAALGSSVSLPCVFTDGLIPYTVMWNRTSTTSYSPLPLPASFHESAGPSASATIQRVEDGDEGMYTCSGMMKGLNGESKKVQRTMELVIARVLRSSSSSGNGPVTLSCHLSNSSHITSYEWLRVNYGPNDTQTVTSVQKTKSFRIKEVNEKDAGEWVCRYYGEQGVLGNVTYELHVMGAVKSENSSSGNKTAMVMGLGFFFLVIFLVLFQMYRNYRRKKMILLYPAMETIVHQAATEREKRERSRPKMAEDCARDPKPVCV</sequence>
<dbReference type="GO" id="GO:0042110">
    <property type="term" value="P:T cell activation"/>
    <property type="evidence" value="ECO:0007669"/>
    <property type="project" value="TreeGrafter"/>
</dbReference>
<dbReference type="SMART" id="SM00409">
    <property type="entry name" value="IG"/>
    <property type="match status" value="5"/>
</dbReference>
<evidence type="ECO:0000256" key="2">
    <source>
        <dbReference type="SAM" id="Phobius"/>
    </source>
</evidence>
<dbReference type="PROSITE" id="PS50835">
    <property type="entry name" value="IG_LIKE"/>
    <property type="match status" value="5"/>
</dbReference>
<feature type="domain" description="Ig-like" evidence="4">
    <location>
        <begin position="458"/>
        <end position="517"/>
    </location>
</feature>
<feature type="chain" id="PRO_5040138499" evidence="3">
    <location>
        <begin position="22"/>
        <end position="619"/>
    </location>
</feature>
<dbReference type="GO" id="GO:0045121">
    <property type="term" value="C:membrane raft"/>
    <property type="evidence" value="ECO:0007669"/>
    <property type="project" value="TreeGrafter"/>
</dbReference>
<dbReference type="Pfam" id="PF07686">
    <property type="entry name" value="V-set"/>
    <property type="match status" value="1"/>
</dbReference>
<dbReference type="PANTHER" id="PTHR11422">
    <property type="entry name" value="T-CELL SURFACE GLYCOPROTEIN CD4"/>
    <property type="match status" value="1"/>
</dbReference>
<keyword evidence="2" id="KW-0472">Membrane</keyword>
<dbReference type="GeneID" id="109048324"/>
<dbReference type="InterPro" id="IPR013106">
    <property type="entry name" value="Ig_V-set"/>
</dbReference>
<feature type="region of interest" description="Disordered" evidence="1">
    <location>
        <begin position="593"/>
        <end position="619"/>
    </location>
</feature>
<feature type="domain" description="Ig-like" evidence="4">
    <location>
        <begin position="31"/>
        <end position="125"/>
    </location>
</feature>
<dbReference type="Proteomes" id="UP001155660">
    <property type="component" value="Chromosome B16"/>
</dbReference>
<keyword evidence="2" id="KW-1133">Transmembrane helix</keyword>
<reference evidence="5" key="1">
    <citation type="submission" date="2025-08" db="UniProtKB">
        <authorList>
            <consortium name="RefSeq"/>
        </authorList>
    </citation>
    <scope>IDENTIFICATION</scope>
    <source>
        <tissue evidence="5">Muscle</tissue>
    </source>
</reference>
<dbReference type="GO" id="GO:0070374">
    <property type="term" value="P:positive regulation of ERK1 and ERK2 cascade"/>
    <property type="evidence" value="ECO:0007669"/>
    <property type="project" value="TreeGrafter"/>
</dbReference>
<dbReference type="KEGG" id="ccar:109048324"/>
<dbReference type="RefSeq" id="XP_042596204.1">
    <property type="nucleotide sequence ID" value="XM_042740270.1"/>
</dbReference>
<gene>
    <name evidence="5" type="primary">LOC109048324</name>
</gene>
<dbReference type="GO" id="GO:1990782">
    <property type="term" value="F:protein tyrosine kinase binding"/>
    <property type="evidence" value="ECO:0007669"/>
    <property type="project" value="TreeGrafter"/>
</dbReference>
<feature type="signal peptide" evidence="3">
    <location>
        <begin position="1"/>
        <end position="21"/>
    </location>
</feature>
<dbReference type="GO" id="GO:0009897">
    <property type="term" value="C:external side of plasma membrane"/>
    <property type="evidence" value="ECO:0007669"/>
    <property type="project" value="TreeGrafter"/>
</dbReference>
<dbReference type="InterPro" id="IPR003598">
    <property type="entry name" value="Ig_sub2"/>
</dbReference>
<dbReference type="SMART" id="SM00408">
    <property type="entry name" value="IGc2"/>
    <property type="match status" value="4"/>
</dbReference>
<dbReference type="GO" id="GO:0035723">
    <property type="term" value="P:interleukin-15-mediated signaling pathway"/>
    <property type="evidence" value="ECO:0007669"/>
    <property type="project" value="TreeGrafter"/>
</dbReference>
<organism evidence="5">
    <name type="scientific">Cyprinus carpio</name>
    <name type="common">Common carp</name>
    <dbReference type="NCBI Taxonomy" id="7962"/>
    <lineage>
        <taxon>Eukaryota</taxon>
        <taxon>Metazoa</taxon>
        <taxon>Chordata</taxon>
        <taxon>Craniata</taxon>
        <taxon>Vertebrata</taxon>
        <taxon>Euteleostomi</taxon>
        <taxon>Actinopterygii</taxon>
        <taxon>Neopterygii</taxon>
        <taxon>Teleostei</taxon>
        <taxon>Ostariophysi</taxon>
        <taxon>Cypriniformes</taxon>
        <taxon>Cyprinidae</taxon>
        <taxon>Cyprininae</taxon>
        <taxon>Cyprinus</taxon>
    </lineage>
</organism>
<dbReference type="InterPro" id="IPR003599">
    <property type="entry name" value="Ig_sub"/>
</dbReference>
<evidence type="ECO:0000313" key="5">
    <source>
        <dbReference type="RefSeq" id="XP_042596204.1"/>
    </source>
</evidence>
<accession>A0A9Q9X6M0</accession>
<feature type="domain" description="Ig-like" evidence="4">
    <location>
        <begin position="268"/>
        <end position="344"/>
    </location>
</feature>
<dbReference type="InterPro" id="IPR007110">
    <property type="entry name" value="Ig-like_dom"/>
</dbReference>
<evidence type="ECO:0000256" key="3">
    <source>
        <dbReference type="SAM" id="SignalP"/>
    </source>
</evidence>
<feature type="domain" description="Ig-like" evidence="4">
    <location>
        <begin position="172"/>
        <end position="267"/>
    </location>
</feature>
<name>A0A9Q9X6M0_CYPCA</name>
<evidence type="ECO:0000256" key="1">
    <source>
        <dbReference type="SAM" id="MobiDB-lite"/>
    </source>
</evidence>
<evidence type="ECO:0000259" key="4">
    <source>
        <dbReference type="PROSITE" id="PS50835"/>
    </source>
</evidence>
<keyword evidence="3" id="KW-0732">Signal</keyword>
<dbReference type="OrthoDB" id="9937043at2759"/>
<feature type="transmembrane region" description="Helical" evidence="2">
    <location>
        <begin position="550"/>
        <end position="570"/>
    </location>
</feature>
<dbReference type="PANTHER" id="PTHR11422:SF12">
    <property type="entry name" value="MICROFIBRIL-ASSOCIATED GLYCOPROTEIN 3"/>
    <property type="match status" value="1"/>
</dbReference>